<dbReference type="InterPro" id="IPR001387">
    <property type="entry name" value="Cro/C1-type_HTH"/>
</dbReference>
<protein>
    <submittedName>
        <fullName evidence="3">Mobile mystery protein A</fullName>
    </submittedName>
</protein>
<dbReference type="Pfam" id="PF01381">
    <property type="entry name" value="HTH_3"/>
    <property type="match status" value="1"/>
</dbReference>
<dbReference type="InterPro" id="IPR010982">
    <property type="entry name" value="Lambda_DNA-bd_dom_sf"/>
</dbReference>
<gene>
    <name evidence="3" type="ORF">FJZ00_11155</name>
</gene>
<feature type="compositionally biased region" description="Pro residues" evidence="1">
    <location>
        <begin position="155"/>
        <end position="167"/>
    </location>
</feature>
<dbReference type="SMART" id="SM00530">
    <property type="entry name" value="HTH_XRE"/>
    <property type="match status" value="1"/>
</dbReference>
<dbReference type="SUPFAM" id="SSF47413">
    <property type="entry name" value="lambda repressor-like DNA-binding domains"/>
    <property type="match status" value="1"/>
</dbReference>
<reference evidence="3 4" key="1">
    <citation type="submission" date="2019-03" db="EMBL/GenBank/DDBJ databases">
        <title>Lake Tanganyika Metagenome-Assembled Genomes (MAGs).</title>
        <authorList>
            <person name="Tran P."/>
        </authorList>
    </citation>
    <scope>NUCLEOTIDE SEQUENCE [LARGE SCALE GENOMIC DNA]</scope>
    <source>
        <strain evidence="3">K_DeepCast_65m_m2_236</strain>
    </source>
</reference>
<organism evidence="3 4">
    <name type="scientific">Candidatus Tanganyikabacteria bacterium</name>
    <dbReference type="NCBI Taxonomy" id="2961651"/>
    <lineage>
        <taxon>Bacteria</taxon>
        <taxon>Bacillati</taxon>
        <taxon>Candidatus Sericytochromatia</taxon>
        <taxon>Candidatus Tanganyikabacteria</taxon>
    </lineage>
</organism>
<sequence length="176" mass="19636">MARRLSVIQLRQLEDRLDRIRGSAAVDPPRDGWLRTIRLAIGMTTEQLADRLGVTRQAVLQLEAAERKQTASWTSLRKAANAMDCDVLVALVPRGSLTQVLTRQGRVQAERHLARASHSMKLDAHVVGQDEMARQVEELADELATDRPRGLWAPEPTPPPPEPPPKPFHGKARRVV</sequence>
<name>A0A938BJV7_9BACT</name>
<dbReference type="InterPro" id="IPR013435">
    <property type="entry name" value="Mobile_mystery_prot_A"/>
</dbReference>
<dbReference type="Gene3D" id="1.10.260.40">
    <property type="entry name" value="lambda repressor-like DNA-binding domains"/>
    <property type="match status" value="1"/>
</dbReference>
<comment type="caution">
    <text evidence="3">The sequence shown here is derived from an EMBL/GenBank/DDBJ whole genome shotgun (WGS) entry which is preliminary data.</text>
</comment>
<feature type="domain" description="HTH cro/C1-type" evidence="2">
    <location>
        <begin position="34"/>
        <end position="90"/>
    </location>
</feature>
<evidence type="ECO:0000313" key="3">
    <source>
        <dbReference type="EMBL" id="MBM3275702.1"/>
    </source>
</evidence>
<dbReference type="CDD" id="cd00093">
    <property type="entry name" value="HTH_XRE"/>
    <property type="match status" value="1"/>
</dbReference>
<feature type="region of interest" description="Disordered" evidence="1">
    <location>
        <begin position="139"/>
        <end position="176"/>
    </location>
</feature>
<proteinExistence type="predicted"/>
<dbReference type="EMBL" id="VGJX01000684">
    <property type="protein sequence ID" value="MBM3275702.1"/>
    <property type="molecule type" value="Genomic_DNA"/>
</dbReference>
<dbReference type="AlphaFoldDB" id="A0A938BJV7"/>
<dbReference type="PROSITE" id="PS50943">
    <property type="entry name" value="HTH_CROC1"/>
    <property type="match status" value="1"/>
</dbReference>
<evidence type="ECO:0000256" key="1">
    <source>
        <dbReference type="SAM" id="MobiDB-lite"/>
    </source>
</evidence>
<accession>A0A938BJV7</accession>
<dbReference type="NCBIfam" id="TIGR02612">
    <property type="entry name" value="mob_myst_A"/>
    <property type="match status" value="1"/>
</dbReference>
<evidence type="ECO:0000313" key="4">
    <source>
        <dbReference type="Proteomes" id="UP000703893"/>
    </source>
</evidence>
<dbReference type="Proteomes" id="UP000703893">
    <property type="component" value="Unassembled WGS sequence"/>
</dbReference>
<dbReference type="GO" id="GO:0003677">
    <property type="term" value="F:DNA binding"/>
    <property type="evidence" value="ECO:0007669"/>
    <property type="project" value="InterPro"/>
</dbReference>
<evidence type="ECO:0000259" key="2">
    <source>
        <dbReference type="PROSITE" id="PS50943"/>
    </source>
</evidence>